<sequence>MERMNTTKKFDKSLFEPLAASEKNSEVLAPQAGYWKDAWRRFKANKGALIGLILITLLLLIAFIGPYFNDHNYWSQNPSMSNQEHFGDHFFGTDDKGRDLWQRVWYGAKVSLLIAFIAAFLDVVIGVVFGGISGYFGGRVDAVMQRILEIIYSIPNIVVIILLMMYLEPGILPIAVALSFTGWVPMARVVRAQILKLKTQEYVLAARTMGASHFRILFKHLIPNVMGPIIIAVTFSIPSAIFFEAFLSFIGLGLRPPSASLGILVNDGYRVLQLFPFELFWPALVLSIIMLSFNLIGDGLRDALDPKMKK</sequence>
<dbReference type="GO" id="GO:0005886">
    <property type="term" value="C:plasma membrane"/>
    <property type="evidence" value="ECO:0007669"/>
    <property type="project" value="UniProtKB-SubCell"/>
</dbReference>
<keyword evidence="7 10" id="KW-1133">Transmembrane helix</keyword>
<evidence type="ECO:0000313" key="12">
    <source>
        <dbReference type="EMBL" id="MXQ54726.1"/>
    </source>
</evidence>
<keyword evidence="5" id="KW-0571">Peptide transport</keyword>
<dbReference type="Proteomes" id="UP000430692">
    <property type="component" value="Unassembled WGS sequence"/>
</dbReference>
<evidence type="ECO:0000256" key="10">
    <source>
        <dbReference type="RuleBase" id="RU363032"/>
    </source>
</evidence>
<dbReference type="Pfam" id="PF00528">
    <property type="entry name" value="BPD_transp_1"/>
    <property type="match status" value="1"/>
</dbReference>
<name>A0A6I4VXX5_9BACL</name>
<dbReference type="EMBL" id="WUUL01000009">
    <property type="protein sequence ID" value="MXQ54726.1"/>
    <property type="molecule type" value="Genomic_DNA"/>
</dbReference>
<accession>A0A6I4VXX5</accession>
<dbReference type="GO" id="GO:0015031">
    <property type="term" value="P:protein transport"/>
    <property type="evidence" value="ECO:0007669"/>
    <property type="project" value="UniProtKB-KW"/>
</dbReference>
<dbReference type="PANTHER" id="PTHR43386">
    <property type="entry name" value="OLIGOPEPTIDE TRANSPORT SYSTEM PERMEASE PROTEIN APPC"/>
    <property type="match status" value="1"/>
</dbReference>
<dbReference type="PROSITE" id="PS50928">
    <property type="entry name" value="ABC_TM1"/>
    <property type="match status" value="1"/>
</dbReference>
<dbReference type="InterPro" id="IPR000515">
    <property type="entry name" value="MetI-like"/>
</dbReference>
<gene>
    <name evidence="12" type="ORF">GSM42_13575</name>
</gene>
<evidence type="ECO:0000256" key="7">
    <source>
        <dbReference type="ARBA" id="ARBA00022989"/>
    </source>
</evidence>
<dbReference type="PANTHER" id="PTHR43386:SF24">
    <property type="entry name" value="OLIGOPEPTIDE TRANSPORT SYSTEM PERMEASE PROTEIN AMID"/>
    <property type="match status" value="1"/>
</dbReference>
<protein>
    <submittedName>
        <fullName evidence="12">ABC transporter permease subunit</fullName>
    </submittedName>
</protein>
<dbReference type="InterPro" id="IPR035906">
    <property type="entry name" value="MetI-like_sf"/>
</dbReference>
<dbReference type="Gene3D" id="1.10.3720.10">
    <property type="entry name" value="MetI-like"/>
    <property type="match status" value="1"/>
</dbReference>
<comment type="subcellular location">
    <subcellularLocation>
        <location evidence="1 10">Cell membrane</location>
        <topology evidence="1 10">Multi-pass membrane protein</topology>
    </subcellularLocation>
</comment>
<feature type="transmembrane region" description="Helical" evidence="10">
    <location>
        <begin position="279"/>
        <end position="300"/>
    </location>
</feature>
<feature type="transmembrane region" description="Helical" evidence="10">
    <location>
        <begin position="147"/>
        <end position="165"/>
    </location>
</feature>
<evidence type="ECO:0000256" key="2">
    <source>
        <dbReference type="ARBA" id="ARBA00022448"/>
    </source>
</evidence>
<dbReference type="GO" id="GO:0015833">
    <property type="term" value="P:peptide transport"/>
    <property type="evidence" value="ECO:0007669"/>
    <property type="project" value="UniProtKB-KW"/>
</dbReference>
<evidence type="ECO:0000256" key="1">
    <source>
        <dbReference type="ARBA" id="ARBA00004651"/>
    </source>
</evidence>
<dbReference type="InterPro" id="IPR025966">
    <property type="entry name" value="OppC_N"/>
</dbReference>
<organism evidence="12 13">
    <name type="scientific">Shimazuella alba</name>
    <dbReference type="NCBI Taxonomy" id="2690964"/>
    <lineage>
        <taxon>Bacteria</taxon>
        <taxon>Bacillati</taxon>
        <taxon>Bacillota</taxon>
        <taxon>Bacilli</taxon>
        <taxon>Bacillales</taxon>
        <taxon>Thermoactinomycetaceae</taxon>
        <taxon>Shimazuella</taxon>
    </lineage>
</organism>
<dbReference type="InterPro" id="IPR050366">
    <property type="entry name" value="BP-dependent_transpt_permease"/>
</dbReference>
<feature type="transmembrane region" description="Helical" evidence="10">
    <location>
        <begin position="110"/>
        <end position="135"/>
    </location>
</feature>
<evidence type="ECO:0000256" key="8">
    <source>
        <dbReference type="ARBA" id="ARBA00023136"/>
    </source>
</evidence>
<feature type="transmembrane region" description="Helical" evidence="10">
    <location>
        <begin position="225"/>
        <end position="250"/>
    </location>
</feature>
<feature type="transmembrane region" description="Helical" evidence="10">
    <location>
        <begin position="48"/>
        <end position="68"/>
    </location>
</feature>
<evidence type="ECO:0000256" key="5">
    <source>
        <dbReference type="ARBA" id="ARBA00022856"/>
    </source>
</evidence>
<keyword evidence="2 10" id="KW-0813">Transport</keyword>
<feature type="domain" description="ABC transmembrane type-1" evidence="11">
    <location>
        <begin position="108"/>
        <end position="297"/>
    </location>
</feature>
<keyword evidence="8 10" id="KW-0472">Membrane</keyword>
<keyword evidence="13" id="KW-1185">Reference proteome</keyword>
<proteinExistence type="inferred from homology"/>
<evidence type="ECO:0000256" key="3">
    <source>
        <dbReference type="ARBA" id="ARBA00022475"/>
    </source>
</evidence>
<evidence type="ECO:0000256" key="9">
    <source>
        <dbReference type="ARBA" id="ARBA00024202"/>
    </source>
</evidence>
<evidence type="ECO:0000259" key="11">
    <source>
        <dbReference type="PROSITE" id="PS50928"/>
    </source>
</evidence>
<evidence type="ECO:0000313" key="13">
    <source>
        <dbReference type="Proteomes" id="UP000430692"/>
    </source>
</evidence>
<evidence type="ECO:0000256" key="6">
    <source>
        <dbReference type="ARBA" id="ARBA00022927"/>
    </source>
</evidence>
<reference evidence="12 13" key="1">
    <citation type="submission" date="2019-12" db="EMBL/GenBank/DDBJ databases">
        <title>Whole-genome analyses of novel actinobacteria.</title>
        <authorList>
            <person name="Sahin N."/>
            <person name="Saygin H."/>
        </authorList>
    </citation>
    <scope>NUCLEOTIDE SEQUENCE [LARGE SCALE GENOMIC DNA]</scope>
    <source>
        <strain evidence="12 13">KC615</strain>
    </source>
</reference>
<keyword evidence="4 10" id="KW-0812">Transmembrane</keyword>
<dbReference type="AlphaFoldDB" id="A0A6I4VXX5"/>
<comment type="caution">
    <text evidence="12">The sequence shown here is derived from an EMBL/GenBank/DDBJ whole genome shotgun (WGS) entry which is preliminary data.</text>
</comment>
<dbReference type="GO" id="GO:0055085">
    <property type="term" value="P:transmembrane transport"/>
    <property type="evidence" value="ECO:0007669"/>
    <property type="project" value="InterPro"/>
</dbReference>
<comment type="similarity">
    <text evidence="9">Belongs to the binding-protein-dependent transport system permease family. OppBC subfamily.</text>
</comment>
<keyword evidence="3" id="KW-1003">Cell membrane</keyword>
<dbReference type="CDD" id="cd06261">
    <property type="entry name" value="TM_PBP2"/>
    <property type="match status" value="1"/>
</dbReference>
<keyword evidence="6" id="KW-0653">Protein transport</keyword>
<feature type="transmembrane region" description="Helical" evidence="10">
    <location>
        <begin position="171"/>
        <end position="190"/>
    </location>
</feature>
<dbReference type="Pfam" id="PF12911">
    <property type="entry name" value="OppC_N"/>
    <property type="match status" value="1"/>
</dbReference>
<dbReference type="SUPFAM" id="SSF161098">
    <property type="entry name" value="MetI-like"/>
    <property type="match status" value="1"/>
</dbReference>
<dbReference type="RefSeq" id="WP_160802080.1">
    <property type="nucleotide sequence ID" value="NZ_WUUL01000009.1"/>
</dbReference>
<evidence type="ECO:0000256" key="4">
    <source>
        <dbReference type="ARBA" id="ARBA00022692"/>
    </source>
</evidence>